<name>A0A6A8M8A7_9FIRM</name>
<evidence type="ECO:0000313" key="5">
    <source>
        <dbReference type="EMBL" id="MST69572.1"/>
    </source>
</evidence>
<evidence type="ECO:0000256" key="1">
    <source>
        <dbReference type="ARBA" id="ARBA00010062"/>
    </source>
</evidence>
<dbReference type="Gene3D" id="3.40.50.2300">
    <property type="match status" value="2"/>
</dbReference>
<dbReference type="PANTHER" id="PTHR30483">
    <property type="entry name" value="LEUCINE-SPECIFIC-BINDING PROTEIN"/>
    <property type="match status" value="1"/>
</dbReference>
<feature type="signal peptide" evidence="3">
    <location>
        <begin position="1"/>
        <end position="27"/>
    </location>
</feature>
<keyword evidence="2 3" id="KW-0732">Signal</keyword>
<evidence type="ECO:0000256" key="2">
    <source>
        <dbReference type="ARBA" id="ARBA00022729"/>
    </source>
</evidence>
<feature type="chain" id="PRO_5038482336" evidence="3">
    <location>
        <begin position="28"/>
        <end position="422"/>
    </location>
</feature>
<dbReference type="RefSeq" id="WP_154573041.1">
    <property type="nucleotide sequence ID" value="NZ_JAQXPA010000054.1"/>
</dbReference>
<dbReference type="InterPro" id="IPR028082">
    <property type="entry name" value="Peripla_BP_I"/>
</dbReference>
<gene>
    <name evidence="5" type="ORF">FYJ66_08250</name>
</gene>
<dbReference type="PROSITE" id="PS51257">
    <property type="entry name" value="PROKAR_LIPOPROTEIN"/>
    <property type="match status" value="1"/>
</dbReference>
<evidence type="ECO:0000259" key="4">
    <source>
        <dbReference type="Pfam" id="PF13458"/>
    </source>
</evidence>
<sequence>MKNSRRNKQLKMILLVVLALVMSVSMAGCTSFDNFKMTFIDKSADKDSETIYIGVFEPQTGDLEDKGKDIIKGIELAHSMYDNVAGADVKLVYVDTQSSTDTARTAIKSLIKLKPSVIIGGAGEANSMIAGPYIKEARIPTITPSATNPLITEGNPYYFRVCMTSYQTGAGMADYAVNQNGLGSKSIGLVSVENDSSVAAAVKGFTEKTDQLDGDDHYIVMNTTISAAKPKLNKLMEKIKKSGVDAVYLPVGTEMADRVFSKAEKMGMTNITFLGTRGWTSSDFVDMMKKHPDIKVAFPSDTVVQANGSTTGTVTAETQKFLIEYANKYGDKDIPTEEAAEGYDAYLLAMNAINSSRSLKTTDIRDSLASIDNVRCATGVFTFDENGNPVRSVNVSKIKNGQIVSAYVTDTTTKAKNIKKLG</sequence>
<evidence type="ECO:0000256" key="3">
    <source>
        <dbReference type="SAM" id="SignalP"/>
    </source>
</evidence>
<dbReference type="PANTHER" id="PTHR30483:SF6">
    <property type="entry name" value="PERIPLASMIC BINDING PROTEIN OF ABC TRANSPORTER FOR NATURAL AMINO ACIDS"/>
    <property type="match status" value="1"/>
</dbReference>
<accession>A0A6A8M8A7</accession>
<dbReference type="InterPro" id="IPR028081">
    <property type="entry name" value="Leu-bd"/>
</dbReference>
<comment type="similarity">
    <text evidence="1">Belongs to the leucine-binding protein family.</text>
</comment>
<dbReference type="Pfam" id="PF13458">
    <property type="entry name" value="Peripla_BP_6"/>
    <property type="match status" value="1"/>
</dbReference>
<dbReference type="SUPFAM" id="SSF53822">
    <property type="entry name" value="Periplasmic binding protein-like I"/>
    <property type="match status" value="1"/>
</dbReference>
<proteinExistence type="inferred from homology"/>
<feature type="domain" description="Leucine-binding protein" evidence="4">
    <location>
        <begin position="50"/>
        <end position="401"/>
    </location>
</feature>
<dbReference type="EMBL" id="VUNB01000006">
    <property type="protein sequence ID" value="MST69572.1"/>
    <property type="molecule type" value="Genomic_DNA"/>
</dbReference>
<organism evidence="5">
    <name type="scientific">Baileyella intestinalis</name>
    <dbReference type="NCBI Taxonomy" id="2606709"/>
    <lineage>
        <taxon>Bacteria</taxon>
        <taxon>Bacillati</taxon>
        <taxon>Bacillota</taxon>
        <taxon>Clostridia</taxon>
        <taxon>Peptostreptococcales</taxon>
        <taxon>Anaerovoracaceae</taxon>
        <taxon>Baileyella</taxon>
    </lineage>
</organism>
<dbReference type="AlphaFoldDB" id="A0A6A8M8A7"/>
<protein>
    <submittedName>
        <fullName evidence="5">ABC transporter substrate-binding protein</fullName>
    </submittedName>
</protein>
<comment type="caution">
    <text evidence="5">The sequence shown here is derived from an EMBL/GenBank/DDBJ whole genome shotgun (WGS) entry which is preliminary data.</text>
</comment>
<reference evidence="5" key="1">
    <citation type="submission" date="2019-09" db="EMBL/GenBank/DDBJ databases">
        <title>In-depth cultivation of the pig gut microbiome towards novel bacterial diversity and tailored functional studies.</title>
        <authorList>
            <person name="Wylensek D."/>
            <person name="Hitch T.C.A."/>
            <person name="Clavel T."/>
        </authorList>
    </citation>
    <scope>NUCLEOTIDE SEQUENCE</scope>
    <source>
        <strain evidence="5">RF-744-FAT-WT-3</strain>
    </source>
</reference>
<dbReference type="InterPro" id="IPR051010">
    <property type="entry name" value="BCAA_transport"/>
</dbReference>